<evidence type="ECO:0000256" key="5">
    <source>
        <dbReference type="ARBA" id="ARBA00023054"/>
    </source>
</evidence>
<dbReference type="GO" id="GO:0005874">
    <property type="term" value="C:microtubule"/>
    <property type="evidence" value="ECO:0007669"/>
    <property type="project" value="UniProtKB-KW"/>
</dbReference>
<feature type="domain" description="Kinesin motor" evidence="10">
    <location>
        <begin position="100"/>
        <end position="168"/>
    </location>
</feature>
<keyword evidence="5" id="KW-0175">Coiled coil</keyword>
<dbReference type="Pfam" id="PF00225">
    <property type="entry name" value="Kinesin"/>
    <property type="match status" value="1"/>
</dbReference>
<dbReference type="Proteomes" id="UP000595140">
    <property type="component" value="Unassembled WGS sequence"/>
</dbReference>
<organism evidence="11 12">
    <name type="scientific">Cuscuta campestris</name>
    <dbReference type="NCBI Taxonomy" id="132261"/>
    <lineage>
        <taxon>Eukaryota</taxon>
        <taxon>Viridiplantae</taxon>
        <taxon>Streptophyta</taxon>
        <taxon>Embryophyta</taxon>
        <taxon>Tracheophyta</taxon>
        <taxon>Spermatophyta</taxon>
        <taxon>Magnoliopsida</taxon>
        <taxon>eudicotyledons</taxon>
        <taxon>Gunneridae</taxon>
        <taxon>Pentapetalae</taxon>
        <taxon>asterids</taxon>
        <taxon>lamiids</taxon>
        <taxon>Solanales</taxon>
        <taxon>Convolvulaceae</taxon>
        <taxon>Cuscuteae</taxon>
        <taxon>Cuscuta</taxon>
        <taxon>Cuscuta subgen. Grammica</taxon>
        <taxon>Cuscuta sect. Cleistogrammica</taxon>
    </lineage>
</organism>
<sequence length="168" mass="18665">MTDEEDTRSDEIADEDKRPVTKQMAKRPKELSHKDGWGVSHLPSSEGYMPEFDEIRSAPTRVAGDVEVCDEKENSESPRAMLASEMIHWILKEIKASSCSEGERLKEATNINTSLSTLGLVIMNLVNMSNGKSLHVRYRDSKLTFLLQDSLGGNAKTIIIANVSPSSR</sequence>
<evidence type="ECO:0000256" key="2">
    <source>
        <dbReference type="ARBA" id="ARBA00022701"/>
    </source>
</evidence>
<dbReference type="PANTHER" id="PTHR37739">
    <property type="entry name" value="KINESIN-LIKE PROTEIN KIN-12D"/>
    <property type="match status" value="1"/>
</dbReference>
<keyword evidence="2" id="KW-0493">Microtubule</keyword>
<keyword evidence="3" id="KW-0547">Nucleotide-binding</keyword>
<dbReference type="AlphaFoldDB" id="A0A484LBI5"/>
<dbReference type="EMBL" id="OOIL02001249">
    <property type="protein sequence ID" value="VFQ73730.1"/>
    <property type="molecule type" value="Genomic_DNA"/>
</dbReference>
<evidence type="ECO:0000256" key="1">
    <source>
        <dbReference type="ARBA" id="ARBA00004474"/>
    </source>
</evidence>
<dbReference type="PANTHER" id="PTHR37739:SF14">
    <property type="entry name" value="KINESIN-LIKE PROTEIN KIN-12E"/>
    <property type="match status" value="1"/>
</dbReference>
<dbReference type="PROSITE" id="PS50067">
    <property type="entry name" value="KINESIN_MOTOR_2"/>
    <property type="match status" value="1"/>
</dbReference>
<dbReference type="GO" id="GO:0008017">
    <property type="term" value="F:microtubule binding"/>
    <property type="evidence" value="ECO:0007669"/>
    <property type="project" value="InterPro"/>
</dbReference>
<accession>A0A484LBI5</accession>
<dbReference type="InterPro" id="IPR036961">
    <property type="entry name" value="Kinesin_motor_dom_sf"/>
</dbReference>
<dbReference type="GO" id="GO:0003777">
    <property type="term" value="F:microtubule motor activity"/>
    <property type="evidence" value="ECO:0007669"/>
    <property type="project" value="InterPro"/>
</dbReference>
<protein>
    <recommendedName>
        <fullName evidence="10">Kinesin motor domain-containing protein</fullName>
    </recommendedName>
</protein>
<reference evidence="11 12" key="1">
    <citation type="submission" date="2018-04" db="EMBL/GenBank/DDBJ databases">
        <authorList>
            <person name="Vogel A."/>
        </authorList>
    </citation>
    <scope>NUCLEOTIDE SEQUENCE [LARGE SCALE GENOMIC DNA]</scope>
</reference>
<evidence type="ECO:0000256" key="6">
    <source>
        <dbReference type="ARBA" id="ARBA00023175"/>
    </source>
</evidence>
<proteinExistence type="inferred from homology"/>
<keyword evidence="6" id="KW-0505">Motor protein</keyword>
<dbReference type="GO" id="GO:0009536">
    <property type="term" value="C:plastid"/>
    <property type="evidence" value="ECO:0007669"/>
    <property type="project" value="UniProtKB-SubCell"/>
</dbReference>
<dbReference type="SMART" id="SM00129">
    <property type="entry name" value="KISc"/>
    <property type="match status" value="1"/>
</dbReference>
<evidence type="ECO:0000313" key="12">
    <source>
        <dbReference type="Proteomes" id="UP000595140"/>
    </source>
</evidence>
<evidence type="ECO:0000256" key="3">
    <source>
        <dbReference type="ARBA" id="ARBA00022741"/>
    </source>
</evidence>
<evidence type="ECO:0000256" key="4">
    <source>
        <dbReference type="ARBA" id="ARBA00022840"/>
    </source>
</evidence>
<comment type="similarity">
    <text evidence="7">Belongs to the TRAFAC class myosin-kinesin ATPase superfamily. Kinesin family. KIN-12 subfamily.</text>
</comment>
<feature type="compositionally biased region" description="Basic and acidic residues" evidence="9">
    <location>
        <begin position="27"/>
        <end position="36"/>
    </location>
</feature>
<dbReference type="InterPro" id="IPR027417">
    <property type="entry name" value="P-loop_NTPase"/>
</dbReference>
<dbReference type="GO" id="GO:0005524">
    <property type="term" value="F:ATP binding"/>
    <property type="evidence" value="ECO:0007669"/>
    <property type="project" value="UniProtKB-KW"/>
</dbReference>
<keyword evidence="12" id="KW-1185">Reference proteome</keyword>
<evidence type="ECO:0000256" key="9">
    <source>
        <dbReference type="SAM" id="MobiDB-lite"/>
    </source>
</evidence>
<feature type="region of interest" description="Disordered" evidence="9">
    <location>
        <begin position="1"/>
        <end position="49"/>
    </location>
</feature>
<gene>
    <name evidence="11" type="ORF">CCAM_LOCUS15506</name>
</gene>
<dbReference type="SUPFAM" id="SSF52540">
    <property type="entry name" value="P-loop containing nucleoside triphosphate hydrolases"/>
    <property type="match status" value="1"/>
</dbReference>
<comment type="caution">
    <text evidence="8">Lacks conserved residue(s) required for the propagation of feature annotation.</text>
</comment>
<evidence type="ECO:0000256" key="8">
    <source>
        <dbReference type="PROSITE-ProRule" id="PRU00283"/>
    </source>
</evidence>
<keyword evidence="4" id="KW-0067">ATP-binding</keyword>
<evidence type="ECO:0000256" key="7">
    <source>
        <dbReference type="ARBA" id="ARBA00034488"/>
    </source>
</evidence>
<dbReference type="InterPro" id="IPR044986">
    <property type="entry name" value="KIF15/KIN-12"/>
</dbReference>
<dbReference type="GO" id="GO:0007018">
    <property type="term" value="P:microtubule-based movement"/>
    <property type="evidence" value="ECO:0007669"/>
    <property type="project" value="InterPro"/>
</dbReference>
<comment type="subcellular location">
    <subcellularLocation>
        <location evidence="1">Plastid</location>
    </subcellularLocation>
</comment>
<dbReference type="InterPro" id="IPR001752">
    <property type="entry name" value="Kinesin_motor_dom"/>
</dbReference>
<evidence type="ECO:0000259" key="10">
    <source>
        <dbReference type="PROSITE" id="PS50067"/>
    </source>
</evidence>
<dbReference type="Gene3D" id="3.40.850.10">
    <property type="entry name" value="Kinesin motor domain"/>
    <property type="match status" value="1"/>
</dbReference>
<dbReference type="OrthoDB" id="3176171at2759"/>
<evidence type="ECO:0000313" key="11">
    <source>
        <dbReference type="EMBL" id="VFQ73730.1"/>
    </source>
</evidence>
<name>A0A484LBI5_9ASTE</name>
<feature type="compositionally biased region" description="Basic and acidic residues" evidence="9">
    <location>
        <begin position="9"/>
        <end position="19"/>
    </location>
</feature>